<evidence type="ECO:0000256" key="1">
    <source>
        <dbReference type="ARBA" id="ARBA00004370"/>
    </source>
</evidence>
<evidence type="ECO:0000313" key="10">
    <source>
        <dbReference type="Proteomes" id="UP000663852"/>
    </source>
</evidence>
<name>A0A815J4H0_ADIRI</name>
<evidence type="ECO:0000256" key="4">
    <source>
        <dbReference type="ARBA" id="ARBA00023136"/>
    </source>
</evidence>
<dbReference type="Gene3D" id="1.20.1070.10">
    <property type="entry name" value="Rhodopsin 7-helix transmembrane proteins"/>
    <property type="match status" value="1"/>
</dbReference>
<keyword evidence="9" id="KW-1185">Reference proteome</keyword>
<feature type="domain" description="G-protein coupled receptors family 1 profile" evidence="6">
    <location>
        <begin position="33"/>
        <end position="296"/>
    </location>
</feature>
<evidence type="ECO:0000259" key="6">
    <source>
        <dbReference type="PROSITE" id="PS50262"/>
    </source>
</evidence>
<evidence type="ECO:0000313" key="7">
    <source>
        <dbReference type="EMBL" id="CAF0954735.1"/>
    </source>
</evidence>
<gene>
    <name evidence="8" type="ORF">EDS130_LOCUS34706</name>
    <name evidence="7" type="ORF">XAT740_LOCUS10860</name>
</gene>
<dbReference type="AlphaFoldDB" id="A0A815J4H0"/>
<reference evidence="8" key="1">
    <citation type="submission" date="2021-02" db="EMBL/GenBank/DDBJ databases">
        <authorList>
            <person name="Nowell W R."/>
        </authorList>
    </citation>
    <scope>NUCLEOTIDE SEQUENCE</scope>
</reference>
<dbReference type="Proteomes" id="UP000663852">
    <property type="component" value="Unassembled WGS sequence"/>
</dbReference>
<dbReference type="OrthoDB" id="9990906at2759"/>
<feature type="transmembrane region" description="Helical" evidence="5">
    <location>
        <begin position="53"/>
        <end position="73"/>
    </location>
</feature>
<dbReference type="PROSITE" id="PS50262">
    <property type="entry name" value="G_PROTEIN_RECEP_F1_2"/>
    <property type="match status" value="1"/>
</dbReference>
<dbReference type="InterPro" id="IPR017452">
    <property type="entry name" value="GPCR_Rhodpsn_7TM"/>
</dbReference>
<comment type="subcellular location">
    <subcellularLocation>
        <location evidence="1">Membrane</location>
    </subcellularLocation>
</comment>
<feature type="transmembrane region" description="Helical" evidence="5">
    <location>
        <begin position="182"/>
        <end position="202"/>
    </location>
</feature>
<dbReference type="Proteomes" id="UP000663828">
    <property type="component" value="Unassembled WGS sequence"/>
</dbReference>
<evidence type="ECO:0000313" key="8">
    <source>
        <dbReference type="EMBL" id="CAF1377032.1"/>
    </source>
</evidence>
<sequence length="321" mass="36702">MSSDYDLIKLFSSILQSLHQYGGPILMITGTISSILSLCVFARRSLRKNPCTIYLIATNIASLFLIYTSNLTLTLTYGYSIDLTRYNLFFCRFRAYTLYVFDVLSPSYLILASIDRVLITSRNPLIRRKSTACRAYTSIMMVTIFWLIVHTHALILMELKTFASGFVICVFYSDLYLSVMSYYPLVTKVVLIPSMLIILALWTVKNVGTTLRVTHPVATQVSRTMQSRNINTPKSKDRQLIRILLVSITIYIVFNIIQSAILIYQEVTKFYTKTYLQSRIEGFVLILSATVTSIPFCIEAYTNLIVSKTFRQEVKNVLTCK</sequence>
<protein>
    <recommendedName>
        <fullName evidence="6">G-protein coupled receptors family 1 profile domain-containing protein</fullName>
    </recommendedName>
</protein>
<feature type="transmembrane region" description="Helical" evidence="5">
    <location>
        <begin position="284"/>
        <end position="306"/>
    </location>
</feature>
<feature type="transmembrane region" description="Helical" evidence="5">
    <location>
        <begin position="20"/>
        <end position="41"/>
    </location>
</feature>
<feature type="transmembrane region" description="Helical" evidence="5">
    <location>
        <begin position="243"/>
        <end position="264"/>
    </location>
</feature>
<comment type="caution">
    <text evidence="8">The sequence shown here is derived from an EMBL/GenBank/DDBJ whole genome shotgun (WGS) entry which is preliminary data.</text>
</comment>
<dbReference type="EMBL" id="CAJNOR010000585">
    <property type="protein sequence ID" value="CAF0954735.1"/>
    <property type="molecule type" value="Genomic_DNA"/>
</dbReference>
<dbReference type="SUPFAM" id="SSF81321">
    <property type="entry name" value="Family A G protein-coupled receptor-like"/>
    <property type="match status" value="1"/>
</dbReference>
<proteinExistence type="predicted"/>
<keyword evidence="3 5" id="KW-1133">Transmembrane helix</keyword>
<organism evidence="8 10">
    <name type="scientific">Adineta ricciae</name>
    <name type="common">Rotifer</name>
    <dbReference type="NCBI Taxonomy" id="249248"/>
    <lineage>
        <taxon>Eukaryota</taxon>
        <taxon>Metazoa</taxon>
        <taxon>Spiralia</taxon>
        <taxon>Gnathifera</taxon>
        <taxon>Rotifera</taxon>
        <taxon>Eurotatoria</taxon>
        <taxon>Bdelloidea</taxon>
        <taxon>Adinetida</taxon>
        <taxon>Adinetidae</taxon>
        <taxon>Adineta</taxon>
    </lineage>
</organism>
<keyword evidence="4 5" id="KW-0472">Membrane</keyword>
<feature type="transmembrane region" description="Helical" evidence="5">
    <location>
        <begin position="135"/>
        <end position="157"/>
    </location>
</feature>
<evidence type="ECO:0000256" key="3">
    <source>
        <dbReference type="ARBA" id="ARBA00022989"/>
    </source>
</evidence>
<dbReference type="GO" id="GO:0016020">
    <property type="term" value="C:membrane"/>
    <property type="evidence" value="ECO:0007669"/>
    <property type="project" value="UniProtKB-SubCell"/>
</dbReference>
<accession>A0A815J4H0</accession>
<feature type="transmembrane region" description="Helical" evidence="5">
    <location>
        <begin position="93"/>
        <end position="114"/>
    </location>
</feature>
<dbReference type="EMBL" id="CAJNOJ010000294">
    <property type="protein sequence ID" value="CAF1377032.1"/>
    <property type="molecule type" value="Genomic_DNA"/>
</dbReference>
<evidence type="ECO:0000313" key="9">
    <source>
        <dbReference type="Proteomes" id="UP000663828"/>
    </source>
</evidence>
<keyword evidence="2 5" id="KW-0812">Transmembrane</keyword>
<evidence type="ECO:0000256" key="2">
    <source>
        <dbReference type="ARBA" id="ARBA00022692"/>
    </source>
</evidence>
<evidence type="ECO:0000256" key="5">
    <source>
        <dbReference type="SAM" id="Phobius"/>
    </source>
</evidence>